<protein>
    <submittedName>
        <fullName evidence="2">Uncharacterized protein</fullName>
    </submittedName>
</protein>
<evidence type="ECO:0000313" key="2">
    <source>
        <dbReference type="EMBL" id="ERN06146.1"/>
    </source>
</evidence>
<sequence length="133" mass="14383">MYLVKQASCVVAVVQGTKTIKTLSAMQLTKEGELTRLATLVGAPKEGDPLGIMANEVECALEGSKDRMSPKLPKRLGGGHKIERKPGAKPSAIVLDKKVPLELEEPRKATLTTPKQEYLVVACRSQGVVCDKW</sequence>
<proteinExistence type="predicted"/>
<organism evidence="2 3">
    <name type="scientific">Amborella trichopoda</name>
    <dbReference type="NCBI Taxonomy" id="13333"/>
    <lineage>
        <taxon>Eukaryota</taxon>
        <taxon>Viridiplantae</taxon>
        <taxon>Streptophyta</taxon>
        <taxon>Embryophyta</taxon>
        <taxon>Tracheophyta</taxon>
        <taxon>Spermatophyta</taxon>
        <taxon>Magnoliopsida</taxon>
        <taxon>Amborellales</taxon>
        <taxon>Amborellaceae</taxon>
        <taxon>Amborella</taxon>
    </lineage>
</organism>
<name>W1PET5_AMBTC</name>
<keyword evidence="3" id="KW-1185">Reference proteome</keyword>
<feature type="region of interest" description="Disordered" evidence="1">
    <location>
        <begin position="64"/>
        <end position="87"/>
    </location>
</feature>
<dbReference type="AlphaFoldDB" id="W1PET5"/>
<evidence type="ECO:0000256" key="1">
    <source>
        <dbReference type="SAM" id="MobiDB-lite"/>
    </source>
</evidence>
<reference evidence="3" key="1">
    <citation type="journal article" date="2013" name="Science">
        <title>The Amborella genome and the evolution of flowering plants.</title>
        <authorList>
            <consortium name="Amborella Genome Project"/>
        </authorList>
    </citation>
    <scope>NUCLEOTIDE SEQUENCE [LARGE SCALE GENOMIC DNA]</scope>
</reference>
<gene>
    <name evidence="2" type="ORF">AMTR_s00016p00098710</name>
</gene>
<evidence type="ECO:0000313" key="3">
    <source>
        <dbReference type="Proteomes" id="UP000017836"/>
    </source>
</evidence>
<dbReference type="EMBL" id="KI393908">
    <property type="protein sequence ID" value="ERN06146.1"/>
    <property type="molecule type" value="Genomic_DNA"/>
</dbReference>
<dbReference type="HOGENOM" id="CLU_1909475_0_0_1"/>
<dbReference type="Gramene" id="ERN06146">
    <property type="protein sequence ID" value="ERN06146"/>
    <property type="gene ID" value="AMTR_s00016p00098710"/>
</dbReference>
<accession>W1PET5</accession>
<dbReference type="Proteomes" id="UP000017836">
    <property type="component" value="Unassembled WGS sequence"/>
</dbReference>